<name>A0ABQ5MQ18_9MICC</name>
<reference evidence="1 2" key="1">
    <citation type="journal article" date="2023" name="Int. J. Syst. Evol. Microbiol.">
        <title>Arthrobacter mangrovi sp. nov., an actinobacterium isolated from the rhizosphere of a mangrove.</title>
        <authorList>
            <person name="Hamada M."/>
            <person name="Saitou S."/>
            <person name="Enomoto N."/>
            <person name="Nanri K."/>
            <person name="Hidaka K."/>
            <person name="Miura T."/>
            <person name="Tamura T."/>
        </authorList>
    </citation>
    <scope>NUCLEOTIDE SEQUENCE [LARGE SCALE GENOMIC DNA]</scope>
    <source>
        <strain evidence="1 2">NBRC 112813</strain>
    </source>
</reference>
<dbReference type="Proteomes" id="UP001209654">
    <property type="component" value="Unassembled WGS sequence"/>
</dbReference>
<keyword evidence="2" id="KW-1185">Reference proteome</keyword>
<organism evidence="1 2">
    <name type="scientific">Arthrobacter mangrovi</name>
    <dbReference type="NCBI Taxonomy" id="2966350"/>
    <lineage>
        <taxon>Bacteria</taxon>
        <taxon>Bacillati</taxon>
        <taxon>Actinomycetota</taxon>
        <taxon>Actinomycetes</taxon>
        <taxon>Micrococcales</taxon>
        <taxon>Micrococcaceae</taxon>
        <taxon>Arthrobacter</taxon>
    </lineage>
</organism>
<proteinExistence type="predicted"/>
<accession>A0ABQ5MQ18</accession>
<protein>
    <submittedName>
        <fullName evidence="1">Uncharacterized protein</fullName>
    </submittedName>
</protein>
<evidence type="ECO:0000313" key="1">
    <source>
        <dbReference type="EMBL" id="GLB66082.1"/>
    </source>
</evidence>
<dbReference type="RefSeq" id="WP_264794256.1">
    <property type="nucleotide sequence ID" value="NZ_BRVS01000002.1"/>
</dbReference>
<evidence type="ECO:0000313" key="2">
    <source>
        <dbReference type="Proteomes" id="UP001209654"/>
    </source>
</evidence>
<gene>
    <name evidence="1" type="ORF">AHIS1636_05210</name>
</gene>
<comment type="caution">
    <text evidence="1">The sequence shown here is derived from an EMBL/GenBank/DDBJ whole genome shotgun (WGS) entry which is preliminary data.</text>
</comment>
<dbReference type="EMBL" id="BRVS01000002">
    <property type="protein sequence ID" value="GLB66082.1"/>
    <property type="molecule type" value="Genomic_DNA"/>
</dbReference>
<sequence length="120" mass="13659">MVTRREAAIFLDIPLEMARRHGIPSRLSEDELAALEKNPPAWLLQSRANRTGRKPVWVRLECSICGYYETARPKKWWPEFSFLYCDDHGPDEVPAPAPGMIRSEYDGIGSRFIGIVDVGL</sequence>